<dbReference type="EMBL" id="JAAMPI010001449">
    <property type="protein sequence ID" value="KAF4625161.1"/>
    <property type="molecule type" value="Genomic_DNA"/>
</dbReference>
<dbReference type="InterPro" id="IPR047142">
    <property type="entry name" value="OryJ/VirC-like"/>
</dbReference>
<reference evidence="2 3" key="1">
    <citation type="submission" date="2020-03" db="EMBL/GenBank/DDBJ databases">
        <title>Draft Genome Sequence of Cudoniella acicularis.</title>
        <authorList>
            <person name="Buettner E."/>
            <person name="Kellner H."/>
        </authorList>
    </citation>
    <scope>NUCLEOTIDE SEQUENCE [LARGE SCALE GENOMIC DNA]</scope>
    <source>
        <strain evidence="2 3">DSM 108380</strain>
    </source>
</reference>
<evidence type="ECO:0000313" key="3">
    <source>
        <dbReference type="Proteomes" id="UP000566819"/>
    </source>
</evidence>
<protein>
    <submittedName>
        <fullName evidence="2">Uncharacterized protein</fullName>
    </submittedName>
</protein>
<accession>A0A8H4RAQ7</accession>
<dbReference type="Proteomes" id="UP000566819">
    <property type="component" value="Unassembled WGS sequence"/>
</dbReference>
<dbReference type="PANTHER" id="PTHR36156:SF2">
    <property type="entry name" value="CUPIN TYPE-2 DOMAIN-CONTAINING PROTEIN"/>
    <property type="match status" value="1"/>
</dbReference>
<organism evidence="2 3">
    <name type="scientific">Cudoniella acicularis</name>
    <dbReference type="NCBI Taxonomy" id="354080"/>
    <lineage>
        <taxon>Eukaryota</taxon>
        <taxon>Fungi</taxon>
        <taxon>Dikarya</taxon>
        <taxon>Ascomycota</taxon>
        <taxon>Pezizomycotina</taxon>
        <taxon>Leotiomycetes</taxon>
        <taxon>Helotiales</taxon>
        <taxon>Tricladiaceae</taxon>
        <taxon>Cudoniella</taxon>
    </lineage>
</organism>
<evidence type="ECO:0000313" key="2">
    <source>
        <dbReference type="EMBL" id="KAF4625161.1"/>
    </source>
</evidence>
<dbReference type="Gene3D" id="2.60.120.10">
    <property type="entry name" value="Jelly Rolls"/>
    <property type="match status" value="1"/>
</dbReference>
<dbReference type="OrthoDB" id="5840532at2759"/>
<dbReference type="AlphaFoldDB" id="A0A8H4RAQ7"/>
<name>A0A8H4RAQ7_9HELO</name>
<dbReference type="InterPro" id="IPR014710">
    <property type="entry name" value="RmlC-like_jellyroll"/>
</dbReference>
<comment type="caution">
    <text evidence="2">The sequence shown here is derived from an EMBL/GenBank/DDBJ whole genome shotgun (WGS) entry which is preliminary data.</text>
</comment>
<gene>
    <name evidence="2" type="ORF">G7Y89_g13008</name>
</gene>
<dbReference type="InterPro" id="IPR011051">
    <property type="entry name" value="RmlC_Cupin_sf"/>
</dbReference>
<dbReference type="SUPFAM" id="SSF51182">
    <property type="entry name" value="RmlC-like cupins"/>
    <property type="match status" value="1"/>
</dbReference>
<sequence length="349" mass="38434">MNLDTGCAAAFDFKFAGSLSLAIFQGLRSDCHSRHEARLFFEDRVDIASEILKQIEKDDTVPILTFQLIFAANINKEQSHPSPWSSPPMEISHATRPSARFKSPPTHTNAVVKEQLVQSAGSVPPAQSVEPKVALLELGILLLEVWHEITLETRFGLEEAPGGYYPRLVMAREWLNDTDNPLPDYWEDIKLWGHTKHGLSTFTSDSNTVPFTPFGPTRSHFSSFHSSPTVPVSNVTNHSLPTDLAASLPKCPPTGTLFCTTDLAPHSKTPMHRTLSVDYAVVVEGECTIVLDGGEEKTAQKGEFFVGRGGNHILENKGDVWCRVAVVMVGAKEIVLGDGSKLEETQFKR</sequence>
<keyword evidence="3" id="KW-1185">Reference proteome</keyword>
<feature type="region of interest" description="Disordered" evidence="1">
    <location>
        <begin position="79"/>
        <end position="105"/>
    </location>
</feature>
<dbReference type="CDD" id="cd02231">
    <property type="entry name" value="cupin_BLL6423-like"/>
    <property type="match status" value="1"/>
</dbReference>
<dbReference type="PANTHER" id="PTHR36156">
    <property type="entry name" value="SLR2101 PROTEIN"/>
    <property type="match status" value="1"/>
</dbReference>
<evidence type="ECO:0000256" key="1">
    <source>
        <dbReference type="SAM" id="MobiDB-lite"/>
    </source>
</evidence>
<proteinExistence type="predicted"/>